<reference evidence="1" key="1">
    <citation type="journal article" date="2014" name="Front. Microbiol.">
        <title>High frequency of phylogenetically diverse reductive dehalogenase-homologous genes in deep subseafloor sedimentary metagenomes.</title>
        <authorList>
            <person name="Kawai M."/>
            <person name="Futagami T."/>
            <person name="Toyoda A."/>
            <person name="Takaki Y."/>
            <person name="Nishi S."/>
            <person name="Hori S."/>
            <person name="Arai W."/>
            <person name="Tsubouchi T."/>
            <person name="Morono Y."/>
            <person name="Uchiyama I."/>
            <person name="Ito T."/>
            <person name="Fujiyama A."/>
            <person name="Inagaki F."/>
            <person name="Takami H."/>
        </authorList>
    </citation>
    <scope>NUCLEOTIDE SEQUENCE</scope>
    <source>
        <strain evidence="1">Expedition CK06-06</strain>
    </source>
</reference>
<dbReference type="AlphaFoldDB" id="X1LGT0"/>
<name>X1LGT0_9ZZZZ</name>
<protein>
    <recommendedName>
        <fullName evidence="2">Endonuclease/exonuclease/phosphatase domain-containing protein</fullName>
    </recommendedName>
</protein>
<evidence type="ECO:0000313" key="1">
    <source>
        <dbReference type="EMBL" id="GAI18542.1"/>
    </source>
</evidence>
<feature type="non-terminal residue" evidence="1">
    <location>
        <position position="1"/>
    </location>
</feature>
<organism evidence="1">
    <name type="scientific">marine sediment metagenome</name>
    <dbReference type="NCBI Taxonomy" id="412755"/>
    <lineage>
        <taxon>unclassified sequences</taxon>
        <taxon>metagenomes</taxon>
        <taxon>ecological metagenomes</taxon>
    </lineage>
</organism>
<accession>X1LGT0</accession>
<sequence length="150" mass="16845">KIEKDLGDSALKRDKQGDRLREIIEEKLESDPEANIIICGDFNDFPGRDEQEEAAEVEDLIAKMMTPIILPDEIEVAVYSPTLDSSDLDANGELWTEKTEEYGAVLFDYFFLTEGASEEFVGIDHVYPEEFEGIEEASDHIPVVLDLDSG</sequence>
<evidence type="ECO:0008006" key="2">
    <source>
        <dbReference type="Google" id="ProtNLM"/>
    </source>
</evidence>
<dbReference type="SUPFAM" id="SSF56219">
    <property type="entry name" value="DNase I-like"/>
    <property type="match status" value="1"/>
</dbReference>
<dbReference type="Gene3D" id="3.60.10.10">
    <property type="entry name" value="Endonuclease/exonuclease/phosphatase"/>
    <property type="match status" value="1"/>
</dbReference>
<dbReference type="InterPro" id="IPR036691">
    <property type="entry name" value="Endo/exonu/phosph_ase_sf"/>
</dbReference>
<dbReference type="EMBL" id="BARV01022161">
    <property type="protein sequence ID" value="GAI18542.1"/>
    <property type="molecule type" value="Genomic_DNA"/>
</dbReference>
<comment type="caution">
    <text evidence="1">The sequence shown here is derived from an EMBL/GenBank/DDBJ whole genome shotgun (WGS) entry which is preliminary data.</text>
</comment>
<proteinExistence type="predicted"/>
<gene>
    <name evidence="1" type="ORF">S06H3_36566</name>
</gene>